<evidence type="ECO:0000259" key="11">
    <source>
        <dbReference type="Pfam" id="PF02767"/>
    </source>
</evidence>
<dbReference type="PIRSF" id="PIRSF000804">
    <property type="entry name" value="DNA_pol_III_b"/>
    <property type="match status" value="1"/>
</dbReference>
<keyword evidence="7 9" id="KW-0239">DNA-directed DNA polymerase</keyword>
<dbReference type="SMART" id="SM00480">
    <property type="entry name" value="POL3Bc"/>
    <property type="match status" value="1"/>
</dbReference>
<protein>
    <recommendedName>
        <fullName evidence="9">Beta sliding clamp</fullName>
    </recommendedName>
</protein>
<evidence type="ECO:0000256" key="1">
    <source>
        <dbReference type="ARBA" id="ARBA00004496"/>
    </source>
</evidence>
<dbReference type="EMBL" id="MFJK01000005">
    <property type="protein sequence ID" value="OGG19653.1"/>
    <property type="molecule type" value="Genomic_DNA"/>
</dbReference>
<evidence type="ECO:0000256" key="2">
    <source>
        <dbReference type="ARBA" id="ARBA00010752"/>
    </source>
</evidence>
<evidence type="ECO:0000256" key="8">
    <source>
        <dbReference type="ARBA" id="ARBA00023125"/>
    </source>
</evidence>
<dbReference type="Pfam" id="PF02768">
    <property type="entry name" value="DNA_pol3_beta_3"/>
    <property type="match status" value="1"/>
</dbReference>
<dbReference type="Gene3D" id="3.70.10.10">
    <property type="match status" value="1"/>
</dbReference>
<gene>
    <name evidence="13" type="ORF">A2721_00870</name>
</gene>
<evidence type="ECO:0000256" key="9">
    <source>
        <dbReference type="PIRNR" id="PIRNR000804"/>
    </source>
</evidence>
<dbReference type="InterPro" id="IPR022634">
    <property type="entry name" value="DNA_polIII_beta_N"/>
</dbReference>
<comment type="function">
    <text evidence="9">Confers DNA tethering and processivity to DNA polymerases and other proteins. Acts as a clamp, forming a ring around DNA (a reaction catalyzed by the clamp-loading complex) which diffuses in an ATP-independent manner freely and bidirectionally along dsDNA. Initially characterized for its ability to contact the catalytic subunit of DNA polymerase III (Pol III), a complex, multichain enzyme responsible for most of the replicative synthesis in bacteria; Pol III exhibits 3'-5' exonuclease proofreading activity. The beta chain is required for initiation of replication as well as for processivity of DNA replication.</text>
</comment>
<keyword evidence="5 9" id="KW-0548">Nucleotidyltransferase</keyword>
<dbReference type="PANTHER" id="PTHR30478:SF0">
    <property type="entry name" value="BETA SLIDING CLAMP"/>
    <property type="match status" value="1"/>
</dbReference>
<evidence type="ECO:0000256" key="6">
    <source>
        <dbReference type="ARBA" id="ARBA00022705"/>
    </source>
</evidence>
<dbReference type="Proteomes" id="UP000177871">
    <property type="component" value="Unassembled WGS sequence"/>
</dbReference>
<name>A0A1F6A4R7_9BACT</name>
<comment type="subunit">
    <text evidence="9">Forms a ring-shaped head-to-tail homodimer around DNA.</text>
</comment>
<evidence type="ECO:0000256" key="7">
    <source>
        <dbReference type="ARBA" id="ARBA00022932"/>
    </source>
</evidence>
<comment type="subcellular location">
    <subcellularLocation>
        <location evidence="1 9">Cytoplasm</location>
    </subcellularLocation>
</comment>
<evidence type="ECO:0000259" key="10">
    <source>
        <dbReference type="Pfam" id="PF00712"/>
    </source>
</evidence>
<evidence type="ECO:0000259" key="12">
    <source>
        <dbReference type="Pfam" id="PF02768"/>
    </source>
</evidence>
<dbReference type="Gene3D" id="3.10.150.10">
    <property type="entry name" value="DNA Polymerase III, subunit A, domain 2"/>
    <property type="match status" value="1"/>
</dbReference>
<dbReference type="AlphaFoldDB" id="A0A1F6A4R7"/>
<reference evidence="13 14" key="1">
    <citation type="journal article" date="2016" name="Nat. Commun.">
        <title>Thousands of microbial genomes shed light on interconnected biogeochemical processes in an aquifer system.</title>
        <authorList>
            <person name="Anantharaman K."/>
            <person name="Brown C.T."/>
            <person name="Hug L.A."/>
            <person name="Sharon I."/>
            <person name="Castelle C.J."/>
            <person name="Probst A.J."/>
            <person name="Thomas B.C."/>
            <person name="Singh A."/>
            <person name="Wilkins M.J."/>
            <person name="Karaoz U."/>
            <person name="Brodie E.L."/>
            <person name="Williams K.H."/>
            <person name="Hubbard S.S."/>
            <person name="Banfield J.F."/>
        </authorList>
    </citation>
    <scope>NUCLEOTIDE SEQUENCE [LARGE SCALE GENOMIC DNA]</scope>
</reference>
<dbReference type="PANTHER" id="PTHR30478">
    <property type="entry name" value="DNA POLYMERASE III SUBUNIT BETA"/>
    <property type="match status" value="1"/>
</dbReference>
<accession>A0A1F6A4R7</accession>
<evidence type="ECO:0000256" key="5">
    <source>
        <dbReference type="ARBA" id="ARBA00022695"/>
    </source>
</evidence>
<dbReference type="InterPro" id="IPR022635">
    <property type="entry name" value="DNA_polIII_beta_C"/>
</dbReference>
<dbReference type="Pfam" id="PF02767">
    <property type="entry name" value="DNA_pol3_beta_2"/>
    <property type="match status" value="1"/>
</dbReference>
<evidence type="ECO:0000256" key="3">
    <source>
        <dbReference type="ARBA" id="ARBA00022490"/>
    </source>
</evidence>
<keyword evidence="8" id="KW-0238">DNA-binding</keyword>
<dbReference type="GO" id="GO:0008408">
    <property type="term" value="F:3'-5' exonuclease activity"/>
    <property type="evidence" value="ECO:0007669"/>
    <property type="project" value="InterPro"/>
</dbReference>
<feature type="domain" description="DNA polymerase III beta sliding clamp N-terminal" evidence="10">
    <location>
        <begin position="1"/>
        <end position="115"/>
    </location>
</feature>
<dbReference type="GO" id="GO:0006271">
    <property type="term" value="P:DNA strand elongation involved in DNA replication"/>
    <property type="evidence" value="ECO:0007669"/>
    <property type="project" value="TreeGrafter"/>
</dbReference>
<feature type="domain" description="DNA polymerase III beta sliding clamp C-terminal" evidence="12">
    <location>
        <begin position="248"/>
        <end position="372"/>
    </location>
</feature>
<keyword evidence="6 9" id="KW-0235">DNA replication</keyword>
<dbReference type="STRING" id="1798381.A2721_00870"/>
<evidence type="ECO:0000313" key="14">
    <source>
        <dbReference type="Proteomes" id="UP000177871"/>
    </source>
</evidence>
<dbReference type="GO" id="GO:0005737">
    <property type="term" value="C:cytoplasm"/>
    <property type="evidence" value="ECO:0007669"/>
    <property type="project" value="UniProtKB-SubCell"/>
</dbReference>
<dbReference type="InterPro" id="IPR022637">
    <property type="entry name" value="DNA_polIII_beta_cen"/>
</dbReference>
<dbReference type="GO" id="GO:0003887">
    <property type="term" value="F:DNA-directed DNA polymerase activity"/>
    <property type="evidence" value="ECO:0007669"/>
    <property type="project" value="UniProtKB-UniRule"/>
</dbReference>
<dbReference type="InterPro" id="IPR001001">
    <property type="entry name" value="DNA_polIII_beta"/>
</dbReference>
<dbReference type="GO" id="GO:0009360">
    <property type="term" value="C:DNA polymerase III complex"/>
    <property type="evidence" value="ECO:0007669"/>
    <property type="project" value="InterPro"/>
</dbReference>
<dbReference type="SUPFAM" id="SSF55979">
    <property type="entry name" value="DNA clamp"/>
    <property type="match status" value="3"/>
</dbReference>
<proteinExistence type="inferred from homology"/>
<evidence type="ECO:0000313" key="13">
    <source>
        <dbReference type="EMBL" id="OGG19653.1"/>
    </source>
</evidence>
<organism evidence="13 14">
    <name type="scientific">Candidatus Gottesmanbacteria bacterium RIFCSPHIGHO2_01_FULL_47_48</name>
    <dbReference type="NCBI Taxonomy" id="1798381"/>
    <lineage>
        <taxon>Bacteria</taxon>
        <taxon>Candidatus Gottesmaniibacteriota</taxon>
    </lineage>
</organism>
<comment type="caution">
    <text evidence="13">The sequence shown here is derived from an EMBL/GenBank/DDBJ whole genome shotgun (WGS) entry which is preliminary data.</text>
</comment>
<keyword evidence="3 9" id="KW-0963">Cytoplasm</keyword>
<dbReference type="CDD" id="cd00140">
    <property type="entry name" value="beta_clamp"/>
    <property type="match status" value="1"/>
</dbReference>
<sequence>MKLEILQENLTKKLGSVTRIIPSKPQLPILSHVLLSAKNNHLTLTSSNLETTIIISLGAKIESEGEFTVPARTLSELVASLPPGKITLQVKQSLLEITISQFHGQINGSPAAEFPPNPTDDLHSVWKVNAAGLFQALGQTMFSSATDESRAVLTGVLFKFDSDFVTLAATDGFRLSVVKVSKSSDLPEGQSQVIIPTRTLVEITKLLNDENPDQITINFLKSNQVLFSLSDTKIYSQLIAGNFPNFEKIIPAESSVRIKIPSEELLKGIRLAAIFARDSANIVKLKIAGSKLKIMANAAQVGENESEIDIEVDKGSGEDFQIAFNFRYLLDFLTSLGSKAADVTIDFTTPLAPGVFHLPSDKNFLHLIMPVRVQG</sequence>
<feature type="domain" description="DNA polymerase III beta sliding clamp central" evidence="11">
    <location>
        <begin position="129"/>
        <end position="245"/>
    </location>
</feature>
<dbReference type="Pfam" id="PF00712">
    <property type="entry name" value="DNA_pol3_beta"/>
    <property type="match status" value="1"/>
</dbReference>
<dbReference type="NCBIfam" id="TIGR00663">
    <property type="entry name" value="dnan"/>
    <property type="match status" value="1"/>
</dbReference>
<dbReference type="GO" id="GO:0003677">
    <property type="term" value="F:DNA binding"/>
    <property type="evidence" value="ECO:0007669"/>
    <property type="project" value="UniProtKB-UniRule"/>
</dbReference>
<evidence type="ECO:0000256" key="4">
    <source>
        <dbReference type="ARBA" id="ARBA00022679"/>
    </source>
</evidence>
<comment type="similarity">
    <text evidence="2 9">Belongs to the beta sliding clamp family.</text>
</comment>
<dbReference type="InterPro" id="IPR046938">
    <property type="entry name" value="DNA_clamp_sf"/>
</dbReference>
<keyword evidence="4 9" id="KW-0808">Transferase</keyword>